<gene>
    <name evidence="2" type="ORF">SAMN02745124_04396</name>
</gene>
<keyword evidence="3" id="KW-1185">Reference proteome</keyword>
<dbReference type="EMBL" id="FQXS01000055">
    <property type="protein sequence ID" value="SHI14929.1"/>
    <property type="molecule type" value="Genomic_DNA"/>
</dbReference>
<dbReference type="Proteomes" id="UP000184139">
    <property type="component" value="Unassembled WGS sequence"/>
</dbReference>
<dbReference type="AlphaFoldDB" id="A0A1M5YSL1"/>
<evidence type="ECO:0000313" key="3">
    <source>
        <dbReference type="Proteomes" id="UP000184139"/>
    </source>
</evidence>
<feature type="transmembrane region" description="Helical" evidence="1">
    <location>
        <begin position="29"/>
        <end position="48"/>
    </location>
</feature>
<evidence type="ECO:0008006" key="4">
    <source>
        <dbReference type="Google" id="ProtNLM"/>
    </source>
</evidence>
<proteinExistence type="predicted"/>
<name>A0A1M5YSL1_9BACT</name>
<protein>
    <recommendedName>
        <fullName evidence="4">O-antigen ligase like membrane protein</fullName>
    </recommendedName>
</protein>
<feature type="transmembrane region" description="Helical" evidence="1">
    <location>
        <begin position="110"/>
        <end position="130"/>
    </location>
</feature>
<accession>A0A1M5YSL1</accession>
<feature type="transmembrane region" description="Helical" evidence="1">
    <location>
        <begin position="350"/>
        <end position="368"/>
    </location>
</feature>
<organism evidence="2 3">
    <name type="scientific">Desulfofustis glycolicus DSM 9705</name>
    <dbReference type="NCBI Taxonomy" id="1121409"/>
    <lineage>
        <taxon>Bacteria</taxon>
        <taxon>Pseudomonadati</taxon>
        <taxon>Thermodesulfobacteriota</taxon>
        <taxon>Desulfobulbia</taxon>
        <taxon>Desulfobulbales</taxon>
        <taxon>Desulfocapsaceae</taxon>
        <taxon>Desulfofustis</taxon>
    </lineage>
</organism>
<dbReference type="STRING" id="1121409.SAMN02745124_04396"/>
<keyword evidence="1" id="KW-0472">Membrane</keyword>
<feature type="transmembrane region" description="Helical" evidence="1">
    <location>
        <begin position="7"/>
        <end position="23"/>
    </location>
</feature>
<feature type="transmembrane region" description="Helical" evidence="1">
    <location>
        <begin position="185"/>
        <end position="200"/>
    </location>
</feature>
<evidence type="ECO:0000256" key="1">
    <source>
        <dbReference type="SAM" id="Phobius"/>
    </source>
</evidence>
<keyword evidence="1" id="KW-0812">Transmembrane</keyword>
<feature type="transmembrane region" description="Helical" evidence="1">
    <location>
        <begin position="150"/>
        <end position="173"/>
    </location>
</feature>
<feature type="transmembrane region" description="Helical" evidence="1">
    <location>
        <begin position="206"/>
        <end position="222"/>
    </location>
</feature>
<evidence type="ECO:0000313" key="2">
    <source>
        <dbReference type="EMBL" id="SHI14929.1"/>
    </source>
</evidence>
<feature type="transmembrane region" description="Helical" evidence="1">
    <location>
        <begin position="55"/>
        <end position="73"/>
    </location>
</feature>
<sequence>MHFFLNTTKNFLFIFLGILLFTFPRHFQVIKIILLLILLIVGTFECNFKLKISKYVLTWYFTYLFFAFAWSFYGLLNYNPGASDAFRVEFLWYLFFFVFTLLVSIDEKTIIRMVFCSSFSLSVVGLYIVLNPVFGKLSFLRWIPFESVQYVNGIIRTGLPNIAFISFLFPILLFINTSESTKNKFIYYMIISMSFFFILLAGRRIVQIITALFLIVYFFTNLKRMNLTIMVPVFFFLIVLLLFQTELLFFIDFNSYYNLYIKTLITDAAEDKRFVQMIELFRNFAQNPIIGVGFGKGISTHIANLEKPWHYELTYFLYLYQTGIVGISIFFGLFISLFKKLKRNGFVGKAISMGLAGYLIASGTNPYMSSGFDYKFPVIICLLYISYISKIQSCPKSVVSG</sequence>
<feature type="transmembrane region" description="Helical" evidence="1">
    <location>
        <begin position="229"/>
        <end position="251"/>
    </location>
</feature>
<feature type="transmembrane region" description="Helical" evidence="1">
    <location>
        <begin position="85"/>
        <end position="103"/>
    </location>
</feature>
<reference evidence="2 3" key="1">
    <citation type="submission" date="2016-11" db="EMBL/GenBank/DDBJ databases">
        <authorList>
            <person name="Jaros S."/>
            <person name="Januszkiewicz K."/>
            <person name="Wedrychowicz H."/>
        </authorList>
    </citation>
    <scope>NUCLEOTIDE SEQUENCE [LARGE SCALE GENOMIC DNA]</scope>
    <source>
        <strain evidence="2 3">DSM 9705</strain>
    </source>
</reference>
<feature type="transmembrane region" description="Helical" evidence="1">
    <location>
        <begin position="315"/>
        <end position="338"/>
    </location>
</feature>
<keyword evidence="1" id="KW-1133">Transmembrane helix</keyword>